<organism evidence="2 3">
    <name type="scientific">Sporothrix bragantina</name>
    <dbReference type="NCBI Taxonomy" id="671064"/>
    <lineage>
        <taxon>Eukaryota</taxon>
        <taxon>Fungi</taxon>
        <taxon>Dikarya</taxon>
        <taxon>Ascomycota</taxon>
        <taxon>Pezizomycotina</taxon>
        <taxon>Sordariomycetes</taxon>
        <taxon>Sordariomycetidae</taxon>
        <taxon>Ophiostomatales</taxon>
        <taxon>Ophiostomataceae</taxon>
        <taxon>Sporothrix</taxon>
    </lineage>
</organism>
<dbReference type="Proteomes" id="UP001642406">
    <property type="component" value="Unassembled WGS sequence"/>
</dbReference>
<reference evidence="2 3" key="1">
    <citation type="submission" date="2024-01" db="EMBL/GenBank/DDBJ databases">
        <authorList>
            <person name="Allen C."/>
            <person name="Tagirdzhanova G."/>
        </authorList>
    </citation>
    <scope>NUCLEOTIDE SEQUENCE [LARGE SCALE GENOMIC DNA]</scope>
</reference>
<dbReference type="EMBL" id="CAWUHC010000047">
    <property type="protein sequence ID" value="CAK7224181.1"/>
    <property type="molecule type" value="Genomic_DNA"/>
</dbReference>
<keyword evidence="3" id="KW-1185">Reference proteome</keyword>
<evidence type="ECO:0000313" key="2">
    <source>
        <dbReference type="EMBL" id="CAK7224181.1"/>
    </source>
</evidence>
<accession>A0ABP0BYT1</accession>
<name>A0ABP0BYT1_9PEZI</name>
<feature type="region of interest" description="Disordered" evidence="1">
    <location>
        <begin position="378"/>
        <end position="417"/>
    </location>
</feature>
<feature type="compositionally biased region" description="Low complexity" evidence="1">
    <location>
        <begin position="125"/>
        <end position="136"/>
    </location>
</feature>
<evidence type="ECO:0000256" key="1">
    <source>
        <dbReference type="SAM" id="MobiDB-lite"/>
    </source>
</evidence>
<gene>
    <name evidence="2" type="ORF">SBRCBS47491_005461</name>
</gene>
<evidence type="ECO:0000313" key="3">
    <source>
        <dbReference type="Proteomes" id="UP001642406"/>
    </source>
</evidence>
<feature type="region of interest" description="Disordered" evidence="1">
    <location>
        <begin position="121"/>
        <end position="140"/>
    </location>
</feature>
<protein>
    <recommendedName>
        <fullName evidence="4">Exocyst complex component Sec10</fullName>
    </recommendedName>
</protein>
<comment type="caution">
    <text evidence="2">The sequence shown here is derived from an EMBL/GenBank/DDBJ whole genome shotgun (WGS) entry which is preliminary data.</text>
</comment>
<evidence type="ECO:0008006" key="4">
    <source>
        <dbReference type="Google" id="ProtNLM"/>
    </source>
</evidence>
<proteinExistence type="predicted"/>
<sequence length="610" mass="65295">MAQVLSQGELASILRARAVAVNEAQIEDALRDAESGPQLAAWAATHLTDDTLLTLDELELYDALQHSGRDEVLLADGSNSDDRAPAATLPLSEADLRAALAALERSTATINKQTDILRQQQDAVSKLTGQSSSSLSKTRDDAVARHQKRWDAARADLVADVERAARELDERVGDLSLQNRALAQRVQQTVDGLCRSDDTLLASLQKLGWALPVVHSAGDEGSEHERQQQKSIARLRDICLHLIKFGVETIRTRLDRLYLEALEAGEASNVGREAQSDTEEDVAALQAELESLYAEILPVAQMSVEQQHLEPALRSLSGQITKNLTRALLALDYVDDCLAYLLEHVALLAARIDTAAAHHATTETIISTARTELAVPVPTASTAQRRAENEQRRRLSNYGSPVRRRQSGAGFGGGGGGMSAHLRTRSGTVGGSSSMVSAADLKAQRRRSSGFGYDGFGAGAGGSNTSPMDQLLESLSLLLPMEDPVAGENASPAAVAIAMRINARFLQTTLADRAVKADGVASNAQEAFEAATTASLVDARRALALARASVLAESPFGDVQLVDAEIDGSMAVVADEVAHLRERQAAVDAGVGQLRKMRSFKQDQMISRWA</sequence>